<dbReference type="Gene3D" id="1.20.1530.20">
    <property type="match status" value="1"/>
</dbReference>
<feature type="transmembrane region" description="Helical" evidence="5">
    <location>
        <begin position="82"/>
        <end position="105"/>
    </location>
</feature>
<comment type="subcellular location">
    <subcellularLocation>
        <location evidence="1">Membrane</location>
        <topology evidence="1">Multi-pass membrane protein</topology>
    </subcellularLocation>
</comment>
<evidence type="ECO:0000313" key="7">
    <source>
        <dbReference type="Proteomes" id="UP001190700"/>
    </source>
</evidence>
<keyword evidence="7" id="KW-1185">Reference proteome</keyword>
<feature type="transmembrane region" description="Helical" evidence="5">
    <location>
        <begin position="42"/>
        <end position="62"/>
    </location>
</feature>
<keyword evidence="3 5" id="KW-1133">Transmembrane helix</keyword>
<dbReference type="InterPro" id="IPR039305">
    <property type="entry name" value="PILS2/6"/>
</dbReference>
<evidence type="ECO:0000256" key="5">
    <source>
        <dbReference type="SAM" id="Phobius"/>
    </source>
</evidence>
<reference evidence="6 7" key="1">
    <citation type="journal article" date="2015" name="Genome Biol. Evol.">
        <title>Comparative Genomics of a Bacterivorous Green Alga Reveals Evolutionary Causalities and Consequences of Phago-Mixotrophic Mode of Nutrition.</title>
        <authorList>
            <person name="Burns J.A."/>
            <person name="Paasch A."/>
            <person name="Narechania A."/>
            <person name="Kim E."/>
        </authorList>
    </citation>
    <scope>NUCLEOTIDE SEQUENCE [LARGE SCALE GENOMIC DNA]</scope>
    <source>
        <strain evidence="6 7">PLY_AMNH</strain>
    </source>
</reference>
<sequence>MTLSTVQLLYASLRSIGCTWTMVACGVYLSRKGFVSAQTSKNLSNVSMQLTIPCLLFTSILNCTQDWDPSTKCPELRETLRTAWPLMVLPLWYVTAGILVGKLAATLSNAPEDFRKVAVAAVAFGNSTGMPITLLTVIHSSFPRRSELGKVDPVMYLSVYLLTYPILQWGIGSNVLQSKDTPSSQTSQILSEEASITQPLCANMESGEDDDMESLAPTNSMQSMLMLGRKMVSNGMQPPVVASLLGLVVALFPGARGLLVDTADHDDDRPMEWLFDGIRKVGQAAVPINMIILGASLSRGANLKEIPLRSNIAVLISKMVVMPAIGVGTYFFLKAVFDIDENIDASVYLVVLIVTCTPTANNVLVMADVAGQNKQALAACIFTQYMAAPLLLTVWLSIFVALVQQE</sequence>
<feature type="transmembrane region" description="Helical" evidence="5">
    <location>
        <begin position="280"/>
        <end position="300"/>
    </location>
</feature>
<feature type="transmembrane region" description="Helical" evidence="5">
    <location>
        <begin position="345"/>
        <end position="364"/>
    </location>
</feature>
<dbReference type="GO" id="GO:0016020">
    <property type="term" value="C:membrane"/>
    <property type="evidence" value="ECO:0007669"/>
    <property type="project" value="UniProtKB-SubCell"/>
</dbReference>
<name>A0AAE0H1U4_9CHLO</name>
<evidence type="ECO:0000256" key="3">
    <source>
        <dbReference type="ARBA" id="ARBA00022989"/>
    </source>
</evidence>
<dbReference type="InterPro" id="IPR004776">
    <property type="entry name" value="Mem_transp_PIN-like"/>
</dbReference>
<proteinExistence type="predicted"/>
<feature type="transmembrane region" description="Helical" evidence="5">
    <location>
        <begin position="239"/>
        <end position="260"/>
    </location>
</feature>
<dbReference type="PANTHER" id="PTHR31419:SF1">
    <property type="entry name" value="PROTEIN PIN-LIKES 6"/>
    <property type="match status" value="1"/>
</dbReference>
<gene>
    <name evidence="6" type="ORF">CYMTET_4108</name>
</gene>
<dbReference type="PANTHER" id="PTHR31419">
    <property type="entry name" value="PROTEIN PIN-LIKES 2"/>
    <property type="match status" value="1"/>
</dbReference>
<evidence type="ECO:0000256" key="4">
    <source>
        <dbReference type="ARBA" id="ARBA00023136"/>
    </source>
</evidence>
<dbReference type="EMBL" id="LGRX02000488">
    <property type="protein sequence ID" value="KAK3288415.1"/>
    <property type="molecule type" value="Genomic_DNA"/>
</dbReference>
<dbReference type="Pfam" id="PF03547">
    <property type="entry name" value="Mem_trans"/>
    <property type="match status" value="1"/>
</dbReference>
<dbReference type="InterPro" id="IPR038770">
    <property type="entry name" value="Na+/solute_symporter_sf"/>
</dbReference>
<feature type="transmembrane region" description="Helical" evidence="5">
    <location>
        <begin position="12"/>
        <end position="30"/>
    </location>
</feature>
<comment type="caution">
    <text evidence="6">The sequence shown here is derived from an EMBL/GenBank/DDBJ whole genome shotgun (WGS) entry which is preliminary data.</text>
</comment>
<evidence type="ECO:0000313" key="6">
    <source>
        <dbReference type="EMBL" id="KAK3288415.1"/>
    </source>
</evidence>
<evidence type="ECO:0000256" key="2">
    <source>
        <dbReference type="ARBA" id="ARBA00022692"/>
    </source>
</evidence>
<feature type="transmembrane region" description="Helical" evidence="5">
    <location>
        <begin position="154"/>
        <end position="176"/>
    </location>
</feature>
<dbReference type="AlphaFoldDB" id="A0AAE0H1U4"/>
<feature type="transmembrane region" description="Helical" evidence="5">
    <location>
        <begin position="312"/>
        <end position="333"/>
    </location>
</feature>
<dbReference type="GO" id="GO:0080162">
    <property type="term" value="P:endoplasmic reticulum to cytosol auxin transport"/>
    <property type="evidence" value="ECO:0007669"/>
    <property type="project" value="InterPro"/>
</dbReference>
<feature type="transmembrane region" description="Helical" evidence="5">
    <location>
        <begin position="117"/>
        <end position="142"/>
    </location>
</feature>
<accession>A0AAE0H1U4</accession>
<evidence type="ECO:0008006" key="8">
    <source>
        <dbReference type="Google" id="ProtNLM"/>
    </source>
</evidence>
<organism evidence="6 7">
    <name type="scientific">Cymbomonas tetramitiformis</name>
    <dbReference type="NCBI Taxonomy" id="36881"/>
    <lineage>
        <taxon>Eukaryota</taxon>
        <taxon>Viridiplantae</taxon>
        <taxon>Chlorophyta</taxon>
        <taxon>Pyramimonadophyceae</taxon>
        <taxon>Pyramimonadales</taxon>
        <taxon>Pyramimonadaceae</taxon>
        <taxon>Cymbomonas</taxon>
    </lineage>
</organism>
<dbReference type="Proteomes" id="UP001190700">
    <property type="component" value="Unassembled WGS sequence"/>
</dbReference>
<feature type="transmembrane region" description="Helical" evidence="5">
    <location>
        <begin position="376"/>
        <end position="403"/>
    </location>
</feature>
<evidence type="ECO:0000256" key="1">
    <source>
        <dbReference type="ARBA" id="ARBA00004141"/>
    </source>
</evidence>
<keyword evidence="4 5" id="KW-0472">Membrane</keyword>
<keyword evidence="2 5" id="KW-0812">Transmembrane</keyword>
<protein>
    <recommendedName>
        <fullName evidence="8">Auxin efflux carrier</fullName>
    </recommendedName>
</protein>